<keyword evidence="3" id="KW-1185">Reference proteome</keyword>
<keyword evidence="1" id="KW-0472">Membrane</keyword>
<proteinExistence type="predicted"/>
<dbReference type="Proteomes" id="UP000610527">
    <property type="component" value="Unassembled WGS sequence"/>
</dbReference>
<protein>
    <recommendedName>
        <fullName evidence="4">MFS transporter</fullName>
    </recommendedName>
</protein>
<gene>
    <name evidence="2" type="ORF">HUN84_10900</name>
</gene>
<sequence>MEKELKRIVYCLIGLFVFFALLGIGIYFLDDGSNNGLSGNLYVGICTFTTGALAIVGVAYTIFSNQKLKNQELLDAEKLKNKELLNSLDQKSEWRKELMNIAAKPVMQLEDVYRILASLRFLPKDEDEVKQSKQKDFDEISNYIYNELIKKISDFYLNNNININKTLEKESSEKEISCYRFNVLNSEEIRQYVKFLLKHHWEYNQSEKNKKDFIKKERKEFFKVTNQVGELTADEKFENLFARGYETISDEVREYKTFEISVKKIDENTSKYISDCKSNNKIIVKNLTLDKKGCKTILKGQYKSNK</sequence>
<name>A0ABX2LW74_9STAP</name>
<comment type="caution">
    <text evidence="2">The sequence shown here is derived from an EMBL/GenBank/DDBJ whole genome shotgun (WGS) entry which is preliminary data.</text>
</comment>
<dbReference type="RefSeq" id="WP_053031078.1">
    <property type="nucleotide sequence ID" value="NZ_CUEE01000011.1"/>
</dbReference>
<keyword evidence="1" id="KW-1133">Transmembrane helix</keyword>
<feature type="transmembrane region" description="Helical" evidence="1">
    <location>
        <begin position="7"/>
        <end position="29"/>
    </location>
</feature>
<keyword evidence="1" id="KW-0812">Transmembrane</keyword>
<reference evidence="2 3" key="1">
    <citation type="submission" date="2020-06" db="EMBL/GenBank/DDBJ databases">
        <title>Staphylococcus borealis sp. nov. -A novel member of the Staphylococcaceae family isolated from skin and blood in humans.</title>
        <authorList>
            <person name="Pain M."/>
            <person name="Wolden R."/>
            <person name="Jaen-Luchoro D."/>
            <person name="Salva-Serra F."/>
            <person name="Iglesias B.P."/>
            <person name="Karlsson R."/>
            <person name="Klingenberg C."/>
            <person name="Cavanagh J.P."/>
        </authorList>
    </citation>
    <scope>NUCLEOTIDE SEQUENCE [LARGE SCALE GENOMIC DNA]</scope>
    <source>
        <strain evidence="2 3">58-22</strain>
    </source>
</reference>
<evidence type="ECO:0008006" key="4">
    <source>
        <dbReference type="Google" id="ProtNLM"/>
    </source>
</evidence>
<dbReference type="GeneID" id="74187182"/>
<accession>A0ABX2LW74</accession>
<dbReference type="EMBL" id="JABVEG010000008">
    <property type="protein sequence ID" value="NUI83222.1"/>
    <property type="molecule type" value="Genomic_DNA"/>
</dbReference>
<evidence type="ECO:0000313" key="3">
    <source>
        <dbReference type="Proteomes" id="UP000610527"/>
    </source>
</evidence>
<feature type="transmembrane region" description="Helical" evidence="1">
    <location>
        <begin position="41"/>
        <end position="63"/>
    </location>
</feature>
<evidence type="ECO:0000313" key="2">
    <source>
        <dbReference type="EMBL" id="NUI83222.1"/>
    </source>
</evidence>
<organism evidence="2 3">
    <name type="scientific">Staphylococcus borealis</name>
    <dbReference type="NCBI Taxonomy" id="2742203"/>
    <lineage>
        <taxon>Bacteria</taxon>
        <taxon>Bacillati</taxon>
        <taxon>Bacillota</taxon>
        <taxon>Bacilli</taxon>
        <taxon>Bacillales</taxon>
        <taxon>Staphylococcaceae</taxon>
        <taxon>Staphylococcus</taxon>
    </lineage>
</organism>
<evidence type="ECO:0000256" key="1">
    <source>
        <dbReference type="SAM" id="Phobius"/>
    </source>
</evidence>